<evidence type="ECO:0000313" key="2">
    <source>
        <dbReference type="Proteomes" id="UP000203219"/>
    </source>
</evidence>
<gene>
    <name evidence="1" type="ORF">SALINJAH_231</name>
</gene>
<dbReference type="KEGG" id="vg:29060038"/>
<name>A0A173GBW0_9CAUD</name>
<dbReference type="Proteomes" id="UP000203219">
    <property type="component" value="Segment"/>
</dbReference>
<dbReference type="EMBL" id="KX011169">
    <property type="protein sequence ID" value="ANH50787.1"/>
    <property type="molecule type" value="Genomic_DNA"/>
</dbReference>
<reference evidence="2" key="1">
    <citation type="submission" date="2016-04" db="EMBL/GenBank/DDBJ databases">
        <authorList>
            <person name="Adebesin M.O."/>
            <person name="Ahama K."/>
            <person name="Alekasir E.M."/>
            <person name="Ali S."/>
            <person name="Aligholizadeh E."/>
            <person name="Allison J.M."/>
            <person name="Alzaher A."/>
            <person name="Andaya C.D."/>
            <person name="Asfaw S."/>
            <person name="Bansal N."/>
            <person name="Beauchard M.A."/>
            <person name="Betancourt K.A."/>
            <person name="Bhatia B."/>
            <person name="Boretti N.A."/>
            <person name="Brondi J.N."/>
            <person name="Byrd C.E."/>
            <person name="Cao A."/>
            <person name="Cardosa E.A."/>
            <person name="Carter A."/>
            <person name="Chen S."/>
            <person name="Chen Y."/>
            <person name="Clara V.K."/>
            <person name="Cobuzzi M."/>
            <person name="Conn O.L."/>
            <person name="Crosby I.A."/>
            <person name="Daly S.B."/>
            <person name="Depaz I.X."/>
            <person name="Dhaurali S."/>
            <person name="Dowdy K.M."/>
            <person name="Edokobi N.B."/>
            <person name="Ekanayake A.B."/>
            <person name="Ekekwe S.O."/>
            <person name="Emond M.A."/>
            <person name="Endres L."/>
            <person name="Eng S."/>
            <person name="Felkoski S.A."/>
            <person name="Gant C.D."/>
            <person name="Gaskin B."/>
            <person name="Gondal S."/>
            <person name="Gutmann J."/>
            <person name="Ha T.-A."/>
            <person name="Habteyes H."/>
            <person name="Hariri O."/>
            <person name="Healey R.M."/>
            <person name="Heins J.L."/>
            <person name="Henderson A.L."/>
            <person name="Hernandez F.M."/>
            <person name="Hoang P.T."/>
            <person name="Hope K.T."/>
            <person name="Husna A."/>
            <person name="Hussain A."/>
            <person name="Imani O."/>
            <person name="Jackson N.L."/>
            <person name="Jacob V.M."/>
            <person name="Kang C."/>
            <person name="Kantov R.M."/>
            <person name="Kavuru S."/>
            <person name="Kerr M.S."/>
            <person name="Khan O.A."/>
            <person name="Khan T.M."/>
            <person name="King T."/>
            <person name="Kulkarni R."/>
            <person name="Li A."/>
            <person name="Maczka C."/>
            <person name="Maisonet E."/>
            <person name="Majethia P.M."/>
            <person name="Malik D.A."/>
            <person name="Mariam A."/>
            <person name="Marquess E.B."/>
            <person name="Mattison J."/>
            <person name="Mcdonald N."/>
            <person name="Mehr S."/>
            <person name="Mengers S.R."/>
            <person name="Michaels D.P."/>
            <person name="Mondal S."/>
            <person name="Monney D.B."/>
            <person name="Nakhleh S.I."/>
            <person name="Ndubuizu N.C."/>
            <person name="Nguyen A.H."/>
            <person name="Nguyen K.M."/>
            <person name="Nguyen M.T."/>
            <person name="Nicholas M.L."/>
            <person name="Nimalan J.P."/>
            <person name="O'Connell R.A."/>
            <person name="Odoi E."/>
            <person name="Ojo L."/>
            <person name="Okoye A.E."/>
            <person name="Olateru-Olagbegi O."/>
            <person name="Osei K.V."/>
            <person name="Osei-Tutu A."/>
            <person name="Palilla A.M."/>
            <person name="Pancholi S."/>
            <person name="Park J.H."/>
            <person name="Patel K."/>
            <person name="Patel P."/>
            <person name="Pennington E."/>
            <person name="Peterson R.E."/>
            <person name="Pon J."/>
            <person name="Pourkarim H."/>
            <person name="Reed M.L."/>
            <person name="Rottman V."/>
            <person name="Salazar J."/>
            <person name="Samet S."/>
            <person name="Sendze O."/>
            <person name="Stelmack M.A."/>
            <person name="Stinnett R."/>
            <person name="Tchouaga A.L."/>
            <person name="Thompson E.M."/>
            <person name="Tran N.G."/>
            <person name="Truong T."/>
            <person name="Udo J.A."/>
            <person name="Verona L.T."/>
            <person name="Vu T.-Q."/>
            <person name="Wade J."/>
            <person name="Wang N.Q."/>
            <person name="Waters Z.M."/>
            <person name="Wellman R.J."/>
            <person name="Woldegabreal S."/>
            <person name="Yee A.C."/>
            <person name="Yirefu M."/>
            <person name="Zahangir S."/>
            <person name="Zhai Y."/>
            <person name="Devine C.L."/>
            <person name="Liao K."/>
            <person name="Prasad P.K."/>
            <person name="Ruthenberg K.J."/>
            <person name="Shonk J.A."/>
            <person name="Way M."/>
            <person name="Yousufi H.K."/>
            <person name="Cao L."/>
            <person name="Fox J."/>
            <person name="Hobbs E."/>
            <person name="Kilic S."/>
            <person name="Nunn R."/>
            <person name="Patel R."/>
            <person name="Rubenstein M."/>
            <person name="Cresawn S.G."/>
            <person name="Russell D.A."/>
            <person name="Pope W.H."/>
            <person name="Jacobs-Sera D."/>
            <person name="Hendrix R.W."/>
            <person name="Hatfull G.F."/>
            <person name="Erill I."/>
            <person name="Caruso S.M."/>
        </authorList>
    </citation>
    <scope>NUCLEOTIDE SEQUENCE [LARGE SCALE GENOMIC DNA]</scope>
</reference>
<protein>
    <submittedName>
        <fullName evidence="1">Uncharacterized protein</fullName>
    </submittedName>
</protein>
<organism evidence="1 2">
    <name type="scientific">Bacillus phage SalinJah</name>
    <dbReference type="NCBI Taxonomy" id="1837830"/>
    <lineage>
        <taxon>Viruses</taxon>
        <taxon>Duplodnaviria</taxon>
        <taxon>Heunggongvirae</taxon>
        <taxon>Uroviricota</taxon>
        <taxon>Caudoviricetes</taxon>
        <taxon>Herelleviridae</taxon>
        <taxon>Bastillevirinae</taxon>
        <taxon>Wphvirus</taxon>
        <taxon>Wphvirus BPS13</taxon>
    </lineage>
</organism>
<accession>A0A173GBW0</accession>
<proteinExistence type="predicted"/>
<evidence type="ECO:0000313" key="1">
    <source>
        <dbReference type="EMBL" id="ANH50787.1"/>
    </source>
</evidence>
<sequence>MGKMYIPDKLKIGFQERNDTYTGKLSYITYFDEKGVLRKENSWKGWIREELGIMEVDNVPTTGFVINKSGGGVPRWSERKAFVRVWHPLGFEFEINLDNLMFILGHCNIMKGKGIEGELVLAWEGAQLYLLPVESDVYQTMTAYSDVIKKLEFVEVKDLKIGYTYIDTKKQEEWIYLGRFHKFGRPSNGSYNYKNDEERKRGVTKSKNKHFFFAQKSSWRKEGYTIVSRSNVKNFFSSEADWGCVQDFTLFEKIMNREPDISEVMIWEPEYYEIDIDELLADTINDNGNCVDSFAFYIEGPESARHYYRVQQHKGYSYGPNHKQPNYFTINKTQGIGGYESLGRTPSMTLEEVRKQLEGPYKPYMLLVRHASGEPYKVYGGSKKRNKALAEEVNASNDY</sequence>
<dbReference type="GeneID" id="29060038"/>
<dbReference type="RefSeq" id="YP_009282185.1">
    <property type="nucleotide sequence ID" value="NC_031034.1"/>
</dbReference>